<dbReference type="Pfam" id="PF07159">
    <property type="entry name" value="CYRIA-B_Rac1-bd"/>
    <property type="match status" value="2"/>
</dbReference>
<feature type="domain" description="CYRIA/CYRIB Rac1 binding" evidence="5">
    <location>
        <begin position="211"/>
        <end position="282"/>
    </location>
</feature>
<evidence type="ECO:0000313" key="6">
    <source>
        <dbReference type="EMBL" id="ORZ34053.1"/>
    </source>
</evidence>
<gene>
    <name evidence="6" type="ORF">BCR44DRAFT_1500751</name>
</gene>
<keyword evidence="4" id="KW-0449">Lipoprotein</keyword>
<evidence type="ECO:0000256" key="4">
    <source>
        <dbReference type="ARBA" id="ARBA00023288"/>
    </source>
</evidence>
<dbReference type="PANTHER" id="PTHR12422">
    <property type="entry name" value="GH09096P"/>
    <property type="match status" value="1"/>
</dbReference>
<evidence type="ECO:0000259" key="5">
    <source>
        <dbReference type="Pfam" id="PF07159"/>
    </source>
</evidence>
<evidence type="ECO:0000256" key="1">
    <source>
        <dbReference type="ARBA" id="ARBA00004635"/>
    </source>
</evidence>
<dbReference type="GO" id="GO:0031267">
    <property type="term" value="F:small GTPase binding"/>
    <property type="evidence" value="ECO:0007669"/>
    <property type="project" value="InterPro"/>
</dbReference>
<reference evidence="6 7" key="1">
    <citation type="submission" date="2016-07" db="EMBL/GenBank/DDBJ databases">
        <title>Pervasive Adenine N6-methylation of Active Genes in Fungi.</title>
        <authorList>
            <consortium name="DOE Joint Genome Institute"/>
            <person name="Mondo S.J."/>
            <person name="Dannebaum R.O."/>
            <person name="Kuo R.C."/>
            <person name="Labutti K."/>
            <person name="Haridas S."/>
            <person name="Kuo A."/>
            <person name="Salamov A."/>
            <person name="Ahrendt S.R."/>
            <person name="Lipzen A."/>
            <person name="Sullivan W."/>
            <person name="Andreopoulos W.B."/>
            <person name="Clum A."/>
            <person name="Lindquist E."/>
            <person name="Daum C."/>
            <person name="Ramamoorthy G.K."/>
            <person name="Gryganskyi A."/>
            <person name="Culley D."/>
            <person name="Magnuson J.K."/>
            <person name="James T.Y."/>
            <person name="O'Malley M.A."/>
            <person name="Stajich J.E."/>
            <person name="Spatafora J.W."/>
            <person name="Visel A."/>
            <person name="Grigoriev I.V."/>
        </authorList>
    </citation>
    <scope>NUCLEOTIDE SEQUENCE [LARGE SCALE GENOMIC DNA]</scope>
    <source>
        <strain evidence="6 7">PL171</strain>
    </source>
</reference>
<dbReference type="OrthoDB" id="60973at2759"/>
<name>A0A1Y2HK34_9FUNG</name>
<sequence>MGQLLALLRPSSEPALPPVASVNLLDPVVSEAEQQLLNSVKAILTKSPAILSLLKQYQGCDEQIRAAISQPNPQNDSAAWDAVVPCVIKLRECYEYATQVEQLLPAILATFCATGPDGSVNVQSNLETHQATAKAFADFLSFSWEFDELKMSKPAIQNDFSYYRRTVSRTKNAGGQQSQLPVTEEVSGKMSLFFAYPSPFLKMMTDSSSVSALFALRTMTGCLIMYDFIHPVGLFPKASEVNIRMFIKTIQSHGGSASNTLLNNLRYATKTYSSPDVPKTTKALLETPGAA</sequence>
<feature type="domain" description="CYRIA/CYRIB Rac1 binding" evidence="5">
    <location>
        <begin position="29"/>
        <end position="208"/>
    </location>
</feature>
<comment type="subcellular location">
    <subcellularLocation>
        <location evidence="1">Membrane</location>
        <topology evidence="1">Lipid-anchor</topology>
    </subcellularLocation>
</comment>
<organism evidence="6 7">
    <name type="scientific">Catenaria anguillulae PL171</name>
    <dbReference type="NCBI Taxonomy" id="765915"/>
    <lineage>
        <taxon>Eukaryota</taxon>
        <taxon>Fungi</taxon>
        <taxon>Fungi incertae sedis</taxon>
        <taxon>Blastocladiomycota</taxon>
        <taxon>Blastocladiomycetes</taxon>
        <taxon>Blastocladiales</taxon>
        <taxon>Catenariaceae</taxon>
        <taxon>Catenaria</taxon>
    </lineage>
</organism>
<comment type="caution">
    <text evidence="6">The sequence shown here is derived from an EMBL/GenBank/DDBJ whole genome shotgun (WGS) entry which is preliminary data.</text>
</comment>
<dbReference type="Proteomes" id="UP000193411">
    <property type="component" value="Unassembled WGS sequence"/>
</dbReference>
<dbReference type="GO" id="GO:0016020">
    <property type="term" value="C:membrane"/>
    <property type="evidence" value="ECO:0007669"/>
    <property type="project" value="UniProtKB-SubCell"/>
</dbReference>
<keyword evidence="3" id="KW-0472">Membrane</keyword>
<keyword evidence="7" id="KW-1185">Reference proteome</keyword>
<comment type="similarity">
    <text evidence="2">Belongs to the CYRI family.</text>
</comment>
<evidence type="ECO:0000256" key="3">
    <source>
        <dbReference type="ARBA" id="ARBA00023136"/>
    </source>
</evidence>
<dbReference type="AlphaFoldDB" id="A0A1Y2HK34"/>
<dbReference type="EMBL" id="MCFL01000031">
    <property type="protein sequence ID" value="ORZ34053.1"/>
    <property type="molecule type" value="Genomic_DNA"/>
</dbReference>
<dbReference type="GO" id="GO:0030833">
    <property type="term" value="P:regulation of actin filament polymerization"/>
    <property type="evidence" value="ECO:0007669"/>
    <property type="project" value="InterPro"/>
</dbReference>
<dbReference type="InterPro" id="IPR009828">
    <property type="entry name" value="CYRIA/CYRIB_Rac1-bd"/>
</dbReference>
<evidence type="ECO:0000313" key="7">
    <source>
        <dbReference type="Proteomes" id="UP000193411"/>
    </source>
</evidence>
<dbReference type="InterPro" id="IPR039789">
    <property type="entry name" value="CYRI"/>
</dbReference>
<protein>
    <recommendedName>
        <fullName evidence="5">CYRIA/CYRIB Rac1 binding domain-containing protein</fullName>
    </recommendedName>
</protein>
<evidence type="ECO:0000256" key="2">
    <source>
        <dbReference type="ARBA" id="ARBA00005778"/>
    </source>
</evidence>
<proteinExistence type="inferred from homology"/>
<accession>A0A1Y2HK34</accession>